<evidence type="ECO:0000256" key="1">
    <source>
        <dbReference type="SAM" id="Phobius"/>
    </source>
</evidence>
<protein>
    <submittedName>
        <fullName evidence="2">Uncharacterized protein</fullName>
    </submittedName>
</protein>
<evidence type="ECO:0000313" key="2">
    <source>
        <dbReference type="EMBL" id="MBX62106.1"/>
    </source>
</evidence>
<keyword evidence="1" id="KW-1133">Transmembrane helix</keyword>
<organism evidence="2">
    <name type="scientific">Rhizophora mucronata</name>
    <name type="common">Asiatic mangrove</name>
    <dbReference type="NCBI Taxonomy" id="61149"/>
    <lineage>
        <taxon>Eukaryota</taxon>
        <taxon>Viridiplantae</taxon>
        <taxon>Streptophyta</taxon>
        <taxon>Embryophyta</taxon>
        <taxon>Tracheophyta</taxon>
        <taxon>Spermatophyta</taxon>
        <taxon>Magnoliopsida</taxon>
        <taxon>eudicotyledons</taxon>
        <taxon>Gunneridae</taxon>
        <taxon>Pentapetalae</taxon>
        <taxon>rosids</taxon>
        <taxon>fabids</taxon>
        <taxon>Malpighiales</taxon>
        <taxon>Rhizophoraceae</taxon>
        <taxon>Rhizophora</taxon>
    </lineage>
</organism>
<keyword evidence="1" id="KW-0472">Membrane</keyword>
<dbReference type="AlphaFoldDB" id="A0A2P2Q565"/>
<feature type="transmembrane region" description="Helical" evidence="1">
    <location>
        <begin position="12"/>
        <end position="33"/>
    </location>
</feature>
<sequence length="38" mass="4338">MCMGICKDQFMVAIILSPLIFLQKGFYVLIYVLSNMHG</sequence>
<dbReference type="EMBL" id="GGEC01081622">
    <property type="protein sequence ID" value="MBX62106.1"/>
    <property type="molecule type" value="Transcribed_RNA"/>
</dbReference>
<proteinExistence type="predicted"/>
<accession>A0A2P2Q565</accession>
<name>A0A2P2Q565_RHIMU</name>
<keyword evidence="1" id="KW-0812">Transmembrane</keyword>
<reference evidence="2" key="1">
    <citation type="submission" date="2018-02" db="EMBL/GenBank/DDBJ databases">
        <title>Rhizophora mucronata_Transcriptome.</title>
        <authorList>
            <person name="Meera S.P."/>
            <person name="Sreeshan A."/>
            <person name="Augustine A."/>
        </authorList>
    </citation>
    <scope>NUCLEOTIDE SEQUENCE</scope>
    <source>
        <tissue evidence="2">Leaf</tissue>
    </source>
</reference>